<dbReference type="EMBL" id="QGKY02000094">
    <property type="protein sequence ID" value="KAF2603483.1"/>
    <property type="molecule type" value="Genomic_DNA"/>
</dbReference>
<organism evidence="2">
    <name type="scientific">Brassica cretica</name>
    <name type="common">Mustard</name>
    <dbReference type="NCBI Taxonomy" id="69181"/>
    <lineage>
        <taxon>Eukaryota</taxon>
        <taxon>Viridiplantae</taxon>
        <taxon>Streptophyta</taxon>
        <taxon>Embryophyta</taxon>
        <taxon>Tracheophyta</taxon>
        <taxon>Spermatophyta</taxon>
        <taxon>Magnoliopsida</taxon>
        <taxon>eudicotyledons</taxon>
        <taxon>Gunneridae</taxon>
        <taxon>Pentapetalae</taxon>
        <taxon>rosids</taxon>
        <taxon>malvids</taxon>
        <taxon>Brassicales</taxon>
        <taxon>Brassicaceae</taxon>
        <taxon>Brassiceae</taxon>
        <taxon>Brassica</taxon>
    </lineage>
</organism>
<sequence>MLDPISVKTLMGRDQSYEPKGTEAHSKQSSSKAKESRSRRSRSSPGYRGAVTEITKSTYYKERRRDMKKDTLKTLERATH</sequence>
<reference evidence="2" key="1">
    <citation type="submission" date="2019-12" db="EMBL/GenBank/DDBJ databases">
        <title>Genome sequencing and annotation of Brassica cretica.</title>
        <authorList>
            <person name="Studholme D.J."/>
            <person name="Sarris P.F."/>
        </authorList>
    </citation>
    <scope>NUCLEOTIDE SEQUENCE</scope>
    <source>
        <strain evidence="2">PFS-102/07</strain>
        <tissue evidence="2">Leaf</tissue>
    </source>
</reference>
<name>A0A8S9LDF2_BRACR</name>
<gene>
    <name evidence="2" type="ORF">F2Q70_00026746</name>
</gene>
<protein>
    <submittedName>
        <fullName evidence="2">Uncharacterized protein</fullName>
    </submittedName>
</protein>
<feature type="compositionally biased region" description="Basic and acidic residues" evidence="1">
    <location>
        <begin position="59"/>
        <end position="80"/>
    </location>
</feature>
<dbReference type="AlphaFoldDB" id="A0A8S9LDF2"/>
<evidence type="ECO:0000256" key="1">
    <source>
        <dbReference type="SAM" id="MobiDB-lite"/>
    </source>
</evidence>
<feature type="region of interest" description="Disordered" evidence="1">
    <location>
        <begin position="1"/>
        <end position="80"/>
    </location>
</feature>
<comment type="caution">
    <text evidence="2">The sequence shown here is derived from an EMBL/GenBank/DDBJ whole genome shotgun (WGS) entry which is preliminary data.</text>
</comment>
<feature type="compositionally biased region" description="Basic and acidic residues" evidence="1">
    <location>
        <begin position="15"/>
        <end position="38"/>
    </location>
</feature>
<accession>A0A8S9LDF2</accession>
<proteinExistence type="predicted"/>
<evidence type="ECO:0000313" key="2">
    <source>
        <dbReference type="EMBL" id="KAF2603483.1"/>
    </source>
</evidence>